<dbReference type="AlphaFoldDB" id="X0TB59"/>
<sequence>MTWTKEKQKIYMKQYNIDNKEKKTLDNKIRYDKIKHTPEFKQNKLQRQREYRKRERQ</sequence>
<reference evidence="2" key="1">
    <citation type="journal article" date="2014" name="Front. Microbiol.">
        <title>High frequency of phylogenetically diverse reductive dehalogenase-homologous genes in deep subseafloor sedimentary metagenomes.</title>
        <authorList>
            <person name="Kawai M."/>
            <person name="Futagami T."/>
            <person name="Toyoda A."/>
            <person name="Takaki Y."/>
            <person name="Nishi S."/>
            <person name="Hori S."/>
            <person name="Arai W."/>
            <person name="Tsubouchi T."/>
            <person name="Morono Y."/>
            <person name="Uchiyama I."/>
            <person name="Ito T."/>
            <person name="Fujiyama A."/>
            <person name="Inagaki F."/>
            <person name="Takami H."/>
        </authorList>
    </citation>
    <scope>NUCLEOTIDE SEQUENCE</scope>
    <source>
        <strain evidence="2">Expedition CK06-06</strain>
    </source>
</reference>
<feature type="non-terminal residue" evidence="2">
    <location>
        <position position="57"/>
    </location>
</feature>
<accession>X0TB59</accession>
<comment type="caution">
    <text evidence="2">The sequence shown here is derived from an EMBL/GenBank/DDBJ whole genome shotgun (WGS) entry which is preliminary data.</text>
</comment>
<dbReference type="EMBL" id="BARS01002358">
    <property type="protein sequence ID" value="GAF84531.1"/>
    <property type="molecule type" value="Genomic_DNA"/>
</dbReference>
<gene>
    <name evidence="2" type="ORF">S01H1_04472</name>
</gene>
<name>X0TB59_9ZZZZ</name>
<protein>
    <submittedName>
        <fullName evidence="2">Uncharacterized protein</fullName>
    </submittedName>
</protein>
<evidence type="ECO:0000313" key="2">
    <source>
        <dbReference type="EMBL" id="GAF84531.1"/>
    </source>
</evidence>
<organism evidence="2">
    <name type="scientific">marine sediment metagenome</name>
    <dbReference type="NCBI Taxonomy" id="412755"/>
    <lineage>
        <taxon>unclassified sequences</taxon>
        <taxon>metagenomes</taxon>
        <taxon>ecological metagenomes</taxon>
    </lineage>
</organism>
<evidence type="ECO:0000256" key="1">
    <source>
        <dbReference type="SAM" id="MobiDB-lite"/>
    </source>
</evidence>
<proteinExistence type="predicted"/>
<feature type="region of interest" description="Disordered" evidence="1">
    <location>
        <begin position="34"/>
        <end position="57"/>
    </location>
</feature>